<protein>
    <submittedName>
        <fullName evidence="1">p-aminobenzoyl-glutamate transporter AbgT</fullName>
    </submittedName>
</protein>
<dbReference type="Proteomes" id="UP001234880">
    <property type="component" value="Unassembled WGS sequence"/>
</dbReference>
<accession>A0ABT9L4M0</accession>
<proteinExistence type="predicted"/>
<keyword evidence="2" id="KW-1185">Reference proteome</keyword>
<name>A0ABT9L4M0_9ACTN</name>
<organism evidence="1 2">
    <name type="scientific">Streptomyces demainii</name>
    <dbReference type="NCBI Taxonomy" id="588122"/>
    <lineage>
        <taxon>Bacteria</taxon>
        <taxon>Bacillati</taxon>
        <taxon>Actinomycetota</taxon>
        <taxon>Actinomycetes</taxon>
        <taxon>Kitasatosporales</taxon>
        <taxon>Streptomycetaceae</taxon>
        <taxon>Streptomyces</taxon>
    </lineage>
</organism>
<reference evidence="1 2" key="1">
    <citation type="submission" date="2023-07" db="EMBL/GenBank/DDBJ databases">
        <title>Sequencing the genomes of 1000 actinobacteria strains.</title>
        <authorList>
            <person name="Klenk H.-P."/>
        </authorList>
    </citation>
    <scope>NUCLEOTIDE SEQUENCE [LARGE SCALE GENOMIC DNA]</scope>
    <source>
        <strain evidence="1 2">DSM 41600</strain>
    </source>
</reference>
<evidence type="ECO:0000313" key="1">
    <source>
        <dbReference type="EMBL" id="MDP9615658.1"/>
    </source>
</evidence>
<gene>
    <name evidence="1" type="ORF">JOF35_007996</name>
</gene>
<comment type="caution">
    <text evidence="1">The sequence shown here is derived from an EMBL/GenBank/DDBJ whole genome shotgun (WGS) entry which is preliminary data.</text>
</comment>
<dbReference type="EMBL" id="JAURUE010000002">
    <property type="protein sequence ID" value="MDP9615658.1"/>
    <property type="molecule type" value="Genomic_DNA"/>
</dbReference>
<evidence type="ECO:0000313" key="2">
    <source>
        <dbReference type="Proteomes" id="UP001234880"/>
    </source>
</evidence>
<sequence>MPFLAVWLVILGIFYGADLPLGPGAHIGVK</sequence>